<dbReference type="OrthoDB" id="5880714at2"/>
<sequence>MPYMILNRLPTEQDLERSFSIEVHSFCDAFHHCEVRPFVAKLKYENGPDEYGDPWERYTLDGWSMNTEARADWFTIVDELN</sequence>
<dbReference type="EMBL" id="MDCJ01000002">
    <property type="protein sequence ID" value="ODS12397.1"/>
    <property type="molecule type" value="Genomic_DNA"/>
</dbReference>
<protein>
    <submittedName>
        <fullName evidence="1">Uncharacterized protein</fullName>
    </submittedName>
</protein>
<proteinExistence type="predicted"/>
<evidence type="ECO:0000313" key="2">
    <source>
        <dbReference type="Proteomes" id="UP000095131"/>
    </source>
</evidence>
<dbReference type="Proteomes" id="UP000095131">
    <property type="component" value="Unassembled WGS sequence"/>
</dbReference>
<accession>A0A1E3WS31</accession>
<dbReference type="AlphaFoldDB" id="A0A1E3WS31"/>
<organism evidence="1 2">
    <name type="scientific">Vibrio scophthalmi</name>
    <dbReference type="NCBI Taxonomy" id="45658"/>
    <lineage>
        <taxon>Bacteria</taxon>
        <taxon>Pseudomonadati</taxon>
        <taxon>Pseudomonadota</taxon>
        <taxon>Gammaproteobacteria</taxon>
        <taxon>Vibrionales</taxon>
        <taxon>Vibrionaceae</taxon>
        <taxon>Vibrio</taxon>
    </lineage>
</organism>
<evidence type="ECO:0000313" key="1">
    <source>
        <dbReference type="EMBL" id="ODS12397.1"/>
    </source>
</evidence>
<dbReference type="RefSeq" id="WP_069447120.1">
    <property type="nucleotide sequence ID" value="NZ_MDCJ01000002.1"/>
</dbReference>
<comment type="caution">
    <text evidence="1">The sequence shown here is derived from an EMBL/GenBank/DDBJ whole genome shotgun (WGS) entry which is preliminary data.</text>
</comment>
<reference evidence="1 2" key="1">
    <citation type="submission" date="2016-08" db="EMBL/GenBank/DDBJ databases">
        <title>Genome sequencing of Vibrio scophthalmi strain FP3289, an isolated from Paralichthys olivaceus.</title>
        <authorList>
            <person name="Han H.-J."/>
        </authorList>
    </citation>
    <scope>NUCLEOTIDE SEQUENCE [LARGE SCALE GENOMIC DNA]</scope>
    <source>
        <strain evidence="1 2">FP3289</strain>
    </source>
</reference>
<name>A0A1E3WS31_9VIBR</name>
<gene>
    <name evidence="1" type="ORF">VSF3289_02701</name>
</gene>